<comment type="caution">
    <text evidence="3">The sequence shown here is derived from an EMBL/GenBank/DDBJ whole genome shotgun (WGS) entry which is preliminary data.</text>
</comment>
<dbReference type="EMBL" id="JARGYT010000006">
    <property type="protein sequence ID" value="MDZ5761840.1"/>
    <property type="molecule type" value="Genomic_DNA"/>
</dbReference>
<dbReference type="GO" id="GO:0016787">
    <property type="term" value="F:hydrolase activity"/>
    <property type="evidence" value="ECO:0007669"/>
    <property type="project" value="UniProtKB-KW"/>
</dbReference>
<name>A0ABU5L7G9_9RICK</name>
<feature type="compositionally biased region" description="Acidic residues" evidence="1">
    <location>
        <begin position="238"/>
        <end position="247"/>
    </location>
</feature>
<dbReference type="InterPro" id="IPR029058">
    <property type="entry name" value="AB_hydrolase_fold"/>
</dbReference>
<dbReference type="SUPFAM" id="SSF53474">
    <property type="entry name" value="alpha/beta-Hydrolases"/>
    <property type="match status" value="1"/>
</dbReference>
<gene>
    <name evidence="3" type="ORF">Cyrtocomes_00198</name>
</gene>
<evidence type="ECO:0000313" key="3">
    <source>
        <dbReference type="EMBL" id="MDZ5761840.1"/>
    </source>
</evidence>
<dbReference type="Pfam" id="PF02129">
    <property type="entry name" value="Peptidase_S15"/>
    <property type="match status" value="1"/>
</dbReference>
<dbReference type="PANTHER" id="PTHR42103:SF2">
    <property type="entry name" value="AB HYDROLASE-1 DOMAIN-CONTAINING PROTEIN"/>
    <property type="match status" value="1"/>
</dbReference>
<dbReference type="PANTHER" id="PTHR42103">
    <property type="entry name" value="ALPHA/BETA-HYDROLASES SUPERFAMILY PROTEIN"/>
    <property type="match status" value="1"/>
</dbReference>
<reference evidence="3 4" key="1">
    <citation type="submission" date="2023-02" db="EMBL/GenBank/DDBJ databases">
        <title>Host association and intracellularity evolved multiple times independently in the Rickettsiales.</title>
        <authorList>
            <person name="Castelli M."/>
            <person name="Nardi T."/>
            <person name="Gammuto L."/>
            <person name="Bellinzona G."/>
            <person name="Sabaneyeva E."/>
            <person name="Potekhin A."/>
            <person name="Serra V."/>
            <person name="Petroni G."/>
            <person name="Sassera D."/>
        </authorList>
    </citation>
    <scope>NUCLEOTIDE SEQUENCE [LARGE SCALE GENOMIC DNA]</scope>
    <source>
        <strain evidence="3 4">BOD18</strain>
    </source>
</reference>
<evidence type="ECO:0000256" key="1">
    <source>
        <dbReference type="SAM" id="MobiDB-lite"/>
    </source>
</evidence>
<dbReference type="RefSeq" id="WP_322497345.1">
    <property type="nucleotide sequence ID" value="NZ_JARGYT010000006.1"/>
</dbReference>
<keyword evidence="3" id="KW-0378">Hydrolase</keyword>
<dbReference type="InterPro" id="IPR000383">
    <property type="entry name" value="Xaa-Pro-like_dom"/>
</dbReference>
<dbReference type="Gene3D" id="3.40.50.1820">
    <property type="entry name" value="alpha/beta hydrolase"/>
    <property type="match status" value="1"/>
</dbReference>
<accession>A0ABU5L7G9</accession>
<feature type="domain" description="Xaa-Pro dipeptidyl-peptidase-like" evidence="2">
    <location>
        <begin position="28"/>
        <end position="133"/>
    </location>
</feature>
<protein>
    <submittedName>
        <fullName evidence="3">Alpha/beta hydrolase family protein</fullName>
    </submittedName>
</protein>
<keyword evidence="4" id="KW-1185">Reference proteome</keyword>
<proteinExistence type="predicted"/>
<evidence type="ECO:0000313" key="4">
    <source>
        <dbReference type="Proteomes" id="UP001293791"/>
    </source>
</evidence>
<organism evidence="3 4">
    <name type="scientific">Candidatus Cyrtobacter comes</name>
    <dbReference type="NCBI Taxonomy" id="675776"/>
    <lineage>
        <taxon>Bacteria</taxon>
        <taxon>Pseudomonadati</taxon>
        <taxon>Pseudomonadota</taxon>
        <taxon>Alphaproteobacteria</taxon>
        <taxon>Rickettsiales</taxon>
        <taxon>Candidatus Midichloriaceae</taxon>
        <taxon>Candidatus Cyrtobacter</taxon>
    </lineage>
</organism>
<evidence type="ECO:0000259" key="2">
    <source>
        <dbReference type="Pfam" id="PF02129"/>
    </source>
</evidence>
<dbReference type="Proteomes" id="UP001293791">
    <property type="component" value="Unassembled WGS sequence"/>
</dbReference>
<sequence>MKTKDVIINGPAGRIEGRYHKSEDFSHPVALVLHPHPQQGGTMNNKVAYSMFHSFAKKGFSVLRFNFRGVGRSEGEFDNGVGELLDAAIALDWLQSQNPGAPAYWVAGFSFGAWIALQLLMRRPEIVAFIVASPPDYDFSFLTPCPTPGFIIHGTDDEVVSEATVFSLYERLSKQKNSSIEYFPIYGANHLFKGKIPELSNEVERYISENMSLRTLQGVLKKDRRRRQPSHQVTEDSGGGDDGGDDV</sequence>
<feature type="region of interest" description="Disordered" evidence="1">
    <location>
        <begin position="218"/>
        <end position="247"/>
    </location>
</feature>